<feature type="region of interest" description="Disordered" evidence="5">
    <location>
        <begin position="308"/>
        <end position="377"/>
    </location>
</feature>
<dbReference type="Proteomes" id="UP000887577">
    <property type="component" value="Unplaced"/>
</dbReference>
<keyword evidence="7" id="KW-1185">Reference proteome</keyword>
<dbReference type="WBParaSite" id="PSU_v2.g20097.t1">
    <property type="protein sequence ID" value="PSU_v2.g20097.t1"/>
    <property type="gene ID" value="PSU_v2.g20097"/>
</dbReference>
<dbReference type="SUPFAM" id="SSF52540">
    <property type="entry name" value="P-loop containing nucleoside triphosphate hydrolases"/>
    <property type="match status" value="1"/>
</dbReference>
<accession>A0A914YID6</accession>
<feature type="domain" description="DNA2/NAM7 helicase-like C-terminal" evidence="6">
    <location>
        <begin position="19"/>
        <end position="227"/>
    </location>
</feature>
<keyword evidence="2" id="KW-0378">Hydrolase</keyword>
<dbReference type="AlphaFoldDB" id="A0A914YID6"/>
<dbReference type="CDD" id="cd18808">
    <property type="entry name" value="SF1_C_Upf1"/>
    <property type="match status" value="1"/>
</dbReference>
<dbReference type="PANTHER" id="PTHR43788">
    <property type="entry name" value="DNA2/NAM7 HELICASE FAMILY MEMBER"/>
    <property type="match status" value="1"/>
</dbReference>
<dbReference type="InterPro" id="IPR050534">
    <property type="entry name" value="Coronavir_polyprotein_1ab"/>
</dbReference>
<feature type="compositionally biased region" description="Basic and acidic residues" evidence="5">
    <location>
        <begin position="323"/>
        <end position="333"/>
    </location>
</feature>
<dbReference type="Pfam" id="PF13087">
    <property type="entry name" value="AAA_12"/>
    <property type="match status" value="1"/>
</dbReference>
<sequence length="377" mass="42564">MEPYNPRMCQWAEELCGSDSAMQRVFANGRDMASVELEITYRAHPILGSIISKAFYEDRLKSGILAEQRTLITEIVELPVAGVPLIMMQVDDEHQTGSGFSLINPAQEQMAARMVKKLLELKKDMKISVICFYKSAVMGVAEELTKRKITSITVNAVMDPVKKEGGKSVEISTIDAYQGREDDMIIIVSTRSNDRSEDLDGSHLGKRGRTVVALSRAKQGMMVIGNMVYLASLTTWRKYQQASAAHMPIVDKRYIEALEQDMAPTRKGSIWVDGDGKPAFASAFQVKKKWLQEWVELPTTAIKKLKIGEEEKEESEEEEKEGEEEKEKEKEEGKEEEEKEKEEVEEEEEEEGEEEEGEKKEVEGLGDDVHSEAMEVD</sequence>
<proteinExistence type="predicted"/>
<evidence type="ECO:0000259" key="6">
    <source>
        <dbReference type="Pfam" id="PF13087"/>
    </source>
</evidence>
<organism evidence="7 8">
    <name type="scientific">Panagrolaimus superbus</name>
    <dbReference type="NCBI Taxonomy" id="310955"/>
    <lineage>
        <taxon>Eukaryota</taxon>
        <taxon>Metazoa</taxon>
        <taxon>Ecdysozoa</taxon>
        <taxon>Nematoda</taxon>
        <taxon>Chromadorea</taxon>
        <taxon>Rhabditida</taxon>
        <taxon>Tylenchina</taxon>
        <taxon>Panagrolaimomorpha</taxon>
        <taxon>Panagrolaimoidea</taxon>
        <taxon>Panagrolaimidae</taxon>
        <taxon>Panagrolaimus</taxon>
    </lineage>
</organism>
<reference evidence="8" key="1">
    <citation type="submission" date="2022-11" db="UniProtKB">
        <authorList>
            <consortium name="WormBaseParasite"/>
        </authorList>
    </citation>
    <scope>IDENTIFICATION</scope>
</reference>
<evidence type="ECO:0000256" key="1">
    <source>
        <dbReference type="ARBA" id="ARBA00022741"/>
    </source>
</evidence>
<feature type="compositionally biased region" description="Acidic residues" evidence="5">
    <location>
        <begin position="334"/>
        <end position="356"/>
    </location>
</feature>
<name>A0A914YID6_9BILA</name>
<dbReference type="GO" id="GO:0016787">
    <property type="term" value="F:hydrolase activity"/>
    <property type="evidence" value="ECO:0007669"/>
    <property type="project" value="UniProtKB-KW"/>
</dbReference>
<evidence type="ECO:0000256" key="4">
    <source>
        <dbReference type="ARBA" id="ARBA00022840"/>
    </source>
</evidence>
<feature type="compositionally biased region" description="Acidic residues" evidence="5">
    <location>
        <begin position="310"/>
        <end position="322"/>
    </location>
</feature>
<evidence type="ECO:0000256" key="5">
    <source>
        <dbReference type="SAM" id="MobiDB-lite"/>
    </source>
</evidence>
<dbReference type="Gene3D" id="3.40.50.300">
    <property type="entry name" value="P-loop containing nucleotide triphosphate hydrolases"/>
    <property type="match status" value="1"/>
</dbReference>
<dbReference type="PANTHER" id="PTHR43788:SF16">
    <property type="entry name" value="HELICASE WITH ZINC FINGER 2"/>
    <property type="match status" value="1"/>
</dbReference>
<evidence type="ECO:0000256" key="2">
    <source>
        <dbReference type="ARBA" id="ARBA00022801"/>
    </source>
</evidence>
<evidence type="ECO:0000313" key="8">
    <source>
        <dbReference type="WBParaSite" id="PSU_v2.g20097.t1"/>
    </source>
</evidence>
<dbReference type="GO" id="GO:0005524">
    <property type="term" value="F:ATP binding"/>
    <property type="evidence" value="ECO:0007669"/>
    <property type="project" value="UniProtKB-KW"/>
</dbReference>
<feature type="compositionally biased region" description="Basic and acidic residues" evidence="5">
    <location>
        <begin position="357"/>
        <end position="377"/>
    </location>
</feature>
<dbReference type="InterPro" id="IPR027417">
    <property type="entry name" value="P-loop_NTPase"/>
</dbReference>
<keyword evidence="3" id="KW-0347">Helicase</keyword>
<protein>
    <submittedName>
        <fullName evidence="8">DNA2/NAM7 helicase-like C-terminal domain-containing protein</fullName>
    </submittedName>
</protein>
<dbReference type="InterPro" id="IPR047187">
    <property type="entry name" value="SF1_C_Upf1"/>
</dbReference>
<dbReference type="InterPro" id="IPR041679">
    <property type="entry name" value="DNA2/NAM7-like_C"/>
</dbReference>
<dbReference type="GO" id="GO:0043139">
    <property type="term" value="F:5'-3' DNA helicase activity"/>
    <property type="evidence" value="ECO:0007669"/>
    <property type="project" value="TreeGrafter"/>
</dbReference>
<keyword evidence="4" id="KW-0067">ATP-binding</keyword>
<keyword evidence="1" id="KW-0547">Nucleotide-binding</keyword>
<evidence type="ECO:0000313" key="7">
    <source>
        <dbReference type="Proteomes" id="UP000887577"/>
    </source>
</evidence>
<evidence type="ECO:0000256" key="3">
    <source>
        <dbReference type="ARBA" id="ARBA00022806"/>
    </source>
</evidence>